<feature type="compositionally biased region" description="Low complexity" evidence="1">
    <location>
        <begin position="536"/>
        <end position="556"/>
    </location>
</feature>
<dbReference type="Proteomes" id="UP000559256">
    <property type="component" value="Unassembled WGS sequence"/>
</dbReference>
<feature type="compositionally biased region" description="Low complexity" evidence="1">
    <location>
        <begin position="222"/>
        <end position="238"/>
    </location>
</feature>
<sequence>MAAIQCSSRLTSLEDHQAISHSQTSDGDGLCGVLDSQEEQDKDAVAFMSRVRRIVEEGRDSELLEMIGVKGGPAPDSTGLDWNIVSELVDTLELQAALDDMWYQLRLIAEREAKGQSKRDDWITKKFAERAIVVLLRLKEGKVNHDENTTLVTAVPASSVVPSLDLHLPTPAPTPSNTSEASPLSFVHAPTRPSRYDELNCDTLQPSTRNATSSIRPPTLNRRSSSQTQIRSTSAASAPPIAWSGSNPQTKLHLPTPSSILILSSSSNSIMKNTDSFRPPRPSLCRRPSTATGTASSGSISFAREPTRSMSGTPVRAGAGAVGTSGAFVIAAGALGGGGGSLSSTPAEIPTPSARTVGGFVFPEPPHDAGYQRLQTMAAPDKMSRFQMLSRSISLTGSGKRPSSASGVMEETSRPSPTHIMNVKKPKRPSTSQGTTSILSEAGAGHSDGNKEPGISTEMGTSIKQKLKLGMGFIRPSTPTQKAITTTTAAFVTAAGTTTTSSASSSPSTTAFTSPTATHIRSRKTTTETKMRVKQSSSGSGSETTTTDSMMDHSLSVNASERSVWSDESDLEPDMEDDDEEEEEENHLSMSNNNRFSWRDYSRSSNISMSRVSLRFRAGNWRSSFLAISSGSAASASAGGAGVGVSTAMDLGCFNDVSSNSHIDSSMPGSRVGHGYLSSTARPRNRASCSESRLGSPSASRPPSAYMAPPVGARTPIAIPGRVVVPVTAAVPVNRNSITHSHIDTESGLSETDMHMGSTIHLNIQPARPRHPVSIVLSDELRQRRFGQLELDEHVHDHAFGNSNGYNHHHEYGHENDALLEVDEFFEPRRLGKGIGNGNGQGIGAGAGAWLKTPKAKVGKTVKRTKKMMGSLAKGMTSGFGGLRDMKGKEKDKEGRSLVK</sequence>
<protein>
    <submittedName>
        <fullName evidence="2">Uncharacterized protein</fullName>
    </submittedName>
</protein>
<organism evidence="2 3">
    <name type="scientific">Tetrapyrgos nigripes</name>
    <dbReference type="NCBI Taxonomy" id="182062"/>
    <lineage>
        <taxon>Eukaryota</taxon>
        <taxon>Fungi</taxon>
        <taxon>Dikarya</taxon>
        <taxon>Basidiomycota</taxon>
        <taxon>Agaricomycotina</taxon>
        <taxon>Agaricomycetes</taxon>
        <taxon>Agaricomycetidae</taxon>
        <taxon>Agaricales</taxon>
        <taxon>Marasmiineae</taxon>
        <taxon>Marasmiaceae</taxon>
        <taxon>Tetrapyrgos</taxon>
    </lineage>
</organism>
<feature type="region of interest" description="Disordered" evidence="1">
    <location>
        <begin position="166"/>
        <end position="250"/>
    </location>
</feature>
<feature type="compositionally biased region" description="Polar residues" evidence="1">
    <location>
        <begin position="677"/>
        <end position="701"/>
    </location>
</feature>
<feature type="compositionally biased region" description="Polar residues" evidence="1">
    <location>
        <begin position="393"/>
        <end position="406"/>
    </location>
</feature>
<feature type="region of interest" description="Disordered" evidence="1">
    <location>
        <begin position="393"/>
        <end position="456"/>
    </location>
</feature>
<evidence type="ECO:0000313" key="2">
    <source>
        <dbReference type="EMBL" id="KAF5361403.1"/>
    </source>
</evidence>
<feature type="region of interest" description="Disordered" evidence="1">
    <location>
        <begin position="498"/>
        <end position="595"/>
    </location>
</feature>
<name>A0A8H5LLD6_9AGAR</name>
<evidence type="ECO:0000256" key="1">
    <source>
        <dbReference type="SAM" id="MobiDB-lite"/>
    </source>
</evidence>
<feature type="region of interest" description="Disordered" evidence="1">
    <location>
        <begin position="270"/>
        <end position="316"/>
    </location>
</feature>
<feature type="compositionally biased region" description="Basic and acidic residues" evidence="1">
    <location>
        <begin position="884"/>
        <end position="900"/>
    </location>
</feature>
<reference evidence="2 3" key="1">
    <citation type="journal article" date="2020" name="ISME J.">
        <title>Uncovering the hidden diversity of litter-decomposition mechanisms in mushroom-forming fungi.</title>
        <authorList>
            <person name="Floudas D."/>
            <person name="Bentzer J."/>
            <person name="Ahren D."/>
            <person name="Johansson T."/>
            <person name="Persson P."/>
            <person name="Tunlid A."/>
        </authorList>
    </citation>
    <scope>NUCLEOTIDE SEQUENCE [LARGE SCALE GENOMIC DNA]</scope>
    <source>
        <strain evidence="2 3">CBS 291.85</strain>
    </source>
</reference>
<feature type="compositionally biased region" description="Low complexity" evidence="1">
    <location>
        <begin position="498"/>
        <end position="518"/>
    </location>
</feature>
<gene>
    <name evidence="2" type="ORF">D9758_006252</name>
</gene>
<feature type="compositionally biased region" description="Acidic residues" evidence="1">
    <location>
        <begin position="567"/>
        <end position="585"/>
    </location>
</feature>
<keyword evidence="3" id="KW-1185">Reference proteome</keyword>
<comment type="caution">
    <text evidence="2">The sequence shown here is derived from an EMBL/GenBank/DDBJ whole genome shotgun (WGS) entry which is preliminary data.</text>
</comment>
<dbReference type="EMBL" id="JAACJM010000040">
    <property type="protein sequence ID" value="KAF5361403.1"/>
    <property type="molecule type" value="Genomic_DNA"/>
</dbReference>
<feature type="compositionally biased region" description="Low complexity" evidence="1">
    <location>
        <begin position="283"/>
        <end position="299"/>
    </location>
</feature>
<feature type="region of interest" description="Disordered" evidence="1">
    <location>
        <begin position="879"/>
        <end position="900"/>
    </location>
</feature>
<feature type="compositionally biased region" description="Polar residues" evidence="1">
    <location>
        <begin position="429"/>
        <end position="439"/>
    </location>
</feature>
<feature type="compositionally biased region" description="Polar residues" evidence="1">
    <location>
        <begin position="202"/>
        <end position="216"/>
    </location>
</feature>
<dbReference type="AlphaFoldDB" id="A0A8H5LLD6"/>
<accession>A0A8H5LLD6</accession>
<evidence type="ECO:0000313" key="3">
    <source>
        <dbReference type="Proteomes" id="UP000559256"/>
    </source>
</evidence>
<feature type="region of interest" description="Disordered" evidence="1">
    <location>
        <begin position="662"/>
        <end position="709"/>
    </location>
</feature>
<proteinExistence type="predicted"/>